<dbReference type="EMBL" id="GBRH01223570">
    <property type="protein sequence ID" value="JAD74325.1"/>
    <property type="molecule type" value="Transcribed_RNA"/>
</dbReference>
<name>A0A0A9CLQ8_ARUDO</name>
<evidence type="ECO:0000313" key="1">
    <source>
        <dbReference type="EMBL" id="JAD74325.1"/>
    </source>
</evidence>
<reference evidence="1" key="2">
    <citation type="journal article" date="2015" name="Data Brief">
        <title>Shoot transcriptome of the giant reed, Arundo donax.</title>
        <authorList>
            <person name="Barrero R.A."/>
            <person name="Guerrero F.D."/>
            <person name="Moolhuijzen P."/>
            <person name="Goolsby J.A."/>
            <person name="Tidwell J."/>
            <person name="Bellgard S.E."/>
            <person name="Bellgard M.I."/>
        </authorList>
    </citation>
    <scope>NUCLEOTIDE SEQUENCE</scope>
    <source>
        <tissue evidence="1">Shoot tissue taken approximately 20 cm above the soil surface</tissue>
    </source>
</reference>
<organism evidence="1">
    <name type="scientific">Arundo donax</name>
    <name type="common">Giant reed</name>
    <name type="synonym">Donax arundinaceus</name>
    <dbReference type="NCBI Taxonomy" id="35708"/>
    <lineage>
        <taxon>Eukaryota</taxon>
        <taxon>Viridiplantae</taxon>
        <taxon>Streptophyta</taxon>
        <taxon>Embryophyta</taxon>
        <taxon>Tracheophyta</taxon>
        <taxon>Spermatophyta</taxon>
        <taxon>Magnoliopsida</taxon>
        <taxon>Liliopsida</taxon>
        <taxon>Poales</taxon>
        <taxon>Poaceae</taxon>
        <taxon>PACMAD clade</taxon>
        <taxon>Arundinoideae</taxon>
        <taxon>Arundineae</taxon>
        <taxon>Arundo</taxon>
    </lineage>
</organism>
<accession>A0A0A9CLQ8</accession>
<reference evidence="1" key="1">
    <citation type="submission" date="2014-09" db="EMBL/GenBank/DDBJ databases">
        <authorList>
            <person name="Magalhaes I.L.F."/>
            <person name="Oliveira U."/>
            <person name="Santos F.R."/>
            <person name="Vidigal T.H.D.A."/>
            <person name="Brescovit A.D."/>
            <person name="Santos A.J."/>
        </authorList>
    </citation>
    <scope>NUCLEOTIDE SEQUENCE</scope>
    <source>
        <tissue evidence="1">Shoot tissue taken approximately 20 cm above the soil surface</tissue>
    </source>
</reference>
<protein>
    <submittedName>
        <fullName evidence="1">Uncharacterized protein</fullName>
    </submittedName>
</protein>
<sequence>MQERLIPTELYGSVLPQKINKKAFNFDVNYIVGI</sequence>
<dbReference type="AlphaFoldDB" id="A0A0A9CLQ8"/>
<proteinExistence type="predicted"/>